<keyword evidence="5 6" id="KW-0949">S-adenosyl-L-methionine</keyword>
<keyword evidence="6" id="KW-0963">Cytoplasm</keyword>
<dbReference type="Gene3D" id="1.10.150.170">
    <property type="entry name" value="Putative methyltransferase TM0872, insert domain"/>
    <property type="match status" value="1"/>
</dbReference>
<dbReference type="SUPFAM" id="SSF53335">
    <property type="entry name" value="S-adenosyl-L-methionine-dependent methyltransferases"/>
    <property type="match status" value="1"/>
</dbReference>
<feature type="binding site" evidence="6">
    <location>
        <position position="107"/>
    </location>
    <ligand>
        <name>S-adenosyl-L-methionine</name>
        <dbReference type="ChEBI" id="CHEBI:59789"/>
    </ligand>
</feature>
<evidence type="ECO:0000256" key="2">
    <source>
        <dbReference type="ARBA" id="ARBA00022552"/>
    </source>
</evidence>
<dbReference type="NCBIfam" id="TIGR00006">
    <property type="entry name" value="16S rRNA (cytosine(1402)-N(4))-methyltransferase RsmH"/>
    <property type="match status" value="1"/>
</dbReference>
<evidence type="ECO:0000256" key="3">
    <source>
        <dbReference type="ARBA" id="ARBA00022603"/>
    </source>
</evidence>
<comment type="subcellular location">
    <subcellularLocation>
        <location evidence="6">Cytoplasm</location>
    </subcellularLocation>
</comment>
<keyword evidence="2 6" id="KW-0698">rRNA processing</keyword>
<dbReference type="Pfam" id="PF01795">
    <property type="entry name" value="Methyltransf_5"/>
    <property type="match status" value="1"/>
</dbReference>
<sequence>MTDAPHIPVMLNEVLQTLSPKAGEVYVDGTFGAGGYSRAILDSADCKVIGIDRDETAIEMASGWKDKYGERLKIVHSNFANAKSCLQDLGIDKVDAVILDLGVSSMQIDQQERGFSFRFDGPLDMRMDRSSGATAADLVNTLSEEDLANVIYQYGEEKASRRVAAAIIKARAEKKIQTTSELATIVRSVVHVSPKVRIDPATRTFQALRLKVNDELGEVEAILDSTLDILKDGGRLVVVTFHSLEDRIVKNFLIKHGKQAAAPSRYLPASFSSEKPAFSILTKKALIPTDSEISQNPRSRSAKLRAARRIYSEVAA</sequence>
<dbReference type="InterPro" id="IPR023397">
    <property type="entry name" value="SAM-dep_MeTrfase_MraW_recog"/>
</dbReference>
<evidence type="ECO:0000256" key="4">
    <source>
        <dbReference type="ARBA" id="ARBA00022679"/>
    </source>
</evidence>
<dbReference type="GO" id="GO:0070475">
    <property type="term" value="P:rRNA base methylation"/>
    <property type="evidence" value="ECO:0007669"/>
    <property type="project" value="UniProtKB-UniRule"/>
</dbReference>
<dbReference type="PANTHER" id="PTHR11265">
    <property type="entry name" value="S-ADENOSYL-METHYLTRANSFERASE MRAW"/>
    <property type="match status" value="1"/>
</dbReference>
<evidence type="ECO:0000256" key="5">
    <source>
        <dbReference type="ARBA" id="ARBA00022691"/>
    </source>
</evidence>
<dbReference type="EC" id="2.1.1.199" evidence="6"/>
<dbReference type="PIRSF" id="PIRSF004486">
    <property type="entry name" value="MraW"/>
    <property type="match status" value="1"/>
</dbReference>
<keyword evidence="4 6" id="KW-0808">Transferase</keyword>
<accession>A0A2W5FP17</accession>
<dbReference type="Proteomes" id="UP000249739">
    <property type="component" value="Unassembled WGS sequence"/>
</dbReference>
<gene>
    <name evidence="6" type="primary">rsmH</name>
    <name evidence="7" type="ORF">DI586_02815</name>
</gene>
<protein>
    <recommendedName>
        <fullName evidence="6">Ribosomal RNA small subunit methyltransferase H</fullName>
        <ecNumber evidence="6">2.1.1.199</ecNumber>
    </recommendedName>
    <alternativeName>
        <fullName evidence="6">16S rRNA m(4)C1402 methyltransferase</fullName>
    </alternativeName>
    <alternativeName>
        <fullName evidence="6">rRNA (cytosine-N(4)-)-methyltransferase RsmH</fullName>
    </alternativeName>
</protein>
<dbReference type="GO" id="GO:0005737">
    <property type="term" value="C:cytoplasm"/>
    <property type="evidence" value="ECO:0007669"/>
    <property type="project" value="UniProtKB-SubCell"/>
</dbReference>
<evidence type="ECO:0000256" key="6">
    <source>
        <dbReference type="HAMAP-Rule" id="MF_01007"/>
    </source>
</evidence>
<organism evidence="7 8">
    <name type="scientific">Micavibrio aeruginosavorus</name>
    <dbReference type="NCBI Taxonomy" id="349221"/>
    <lineage>
        <taxon>Bacteria</taxon>
        <taxon>Pseudomonadati</taxon>
        <taxon>Bdellovibrionota</taxon>
        <taxon>Bdellovibrionia</taxon>
        <taxon>Bdellovibrionales</taxon>
        <taxon>Pseudobdellovibrionaceae</taxon>
        <taxon>Micavibrio</taxon>
    </lineage>
</organism>
<dbReference type="CDD" id="cd02440">
    <property type="entry name" value="AdoMet_MTases"/>
    <property type="match status" value="1"/>
</dbReference>
<dbReference type="GO" id="GO:0071424">
    <property type="term" value="F:rRNA (cytosine-N4-)-methyltransferase activity"/>
    <property type="evidence" value="ECO:0007669"/>
    <property type="project" value="UniProtKB-UniRule"/>
</dbReference>
<reference evidence="7 8" key="1">
    <citation type="submission" date="2017-08" db="EMBL/GenBank/DDBJ databases">
        <title>Infants hospitalized years apart are colonized by the same room-sourced microbial strains.</title>
        <authorList>
            <person name="Brooks B."/>
            <person name="Olm M.R."/>
            <person name="Firek B.A."/>
            <person name="Baker R."/>
            <person name="Thomas B.C."/>
            <person name="Morowitz M.J."/>
            <person name="Banfield J.F."/>
        </authorList>
    </citation>
    <scope>NUCLEOTIDE SEQUENCE [LARGE SCALE GENOMIC DNA]</scope>
    <source>
        <strain evidence="7">S2_006_000_R2_64</strain>
    </source>
</reference>
<proteinExistence type="inferred from homology"/>
<feature type="binding site" evidence="6">
    <location>
        <position position="79"/>
    </location>
    <ligand>
        <name>S-adenosyl-L-methionine</name>
        <dbReference type="ChEBI" id="CHEBI:59789"/>
    </ligand>
</feature>
<comment type="caution">
    <text evidence="7">The sequence shown here is derived from an EMBL/GenBank/DDBJ whole genome shotgun (WGS) entry which is preliminary data.</text>
</comment>
<dbReference type="SUPFAM" id="SSF81799">
    <property type="entry name" value="Putative methyltransferase TM0872, insert domain"/>
    <property type="match status" value="1"/>
</dbReference>
<comment type="similarity">
    <text evidence="1 6">Belongs to the methyltransferase superfamily. RsmH family.</text>
</comment>
<feature type="binding site" evidence="6">
    <location>
        <begin position="34"/>
        <end position="36"/>
    </location>
    <ligand>
        <name>S-adenosyl-L-methionine</name>
        <dbReference type="ChEBI" id="CHEBI:59789"/>
    </ligand>
</feature>
<dbReference type="HAMAP" id="MF_01007">
    <property type="entry name" value="16SrRNA_methyltr_H"/>
    <property type="match status" value="1"/>
</dbReference>
<dbReference type="PANTHER" id="PTHR11265:SF0">
    <property type="entry name" value="12S RRNA N4-METHYLCYTIDINE METHYLTRANSFERASE"/>
    <property type="match status" value="1"/>
</dbReference>
<name>A0A2W5FP17_9BACT</name>
<dbReference type="AlphaFoldDB" id="A0A2W5FP17"/>
<dbReference type="InterPro" id="IPR002903">
    <property type="entry name" value="RsmH"/>
</dbReference>
<dbReference type="InterPro" id="IPR029063">
    <property type="entry name" value="SAM-dependent_MTases_sf"/>
</dbReference>
<dbReference type="Gene3D" id="3.40.50.150">
    <property type="entry name" value="Vaccinia Virus protein VP39"/>
    <property type="match status" value="1"/>
</dbReference>
<dbReference type="FunFam" id="1.10.150.170:FF:000003">
    <property type="entry name" value="Ribosomal RNA small subunit methyltransferase H"/>
    <property type="match status" value="1"/>
</dbReference>
<evidence type="ECO:0000313" key="7">
    <source>
        <dbReference type="EMBL" id="PZP56718.1"/>
    </source>
</evidence>
<keyword evidence="3 6" id="KW-0489">Methyltransferase</keyword>
<dbReference type="EMBL" id="QFOT01000017">
    <property type="protein sequence ID" value="PZP56718.1"/>
    <property type="molecule type" value="Genomic_DNA"/>
</dbReference>
<feature type="binding site" evidence="6">
    <location>
        <position position="100"/>
    </location>
    <ligand>
        <name>S-adenosyl-L-methionine</name>
        <dbReference type="ChEBI" id="CHEBI:59789"/>
    </ligand>
</feature>
<evidence type="ECO:0000256" key="1">
    <source>
        <dbReference type="ARBA" id="ARBA00010396"/>
    </source>
</evidence>
<comment type="catalytic activity">
    <reaction evidence="6">
        <text>cytidine(1402) in 16S rRNA + S-adenosyl-L-methionine = N(4)-methylcytidine(1402) in 16S rRNA + S-adenosyl-L-homocysteine + H(+)</text>
        <dbReference type="Rhea" id="RHEA:42928"/>
        <dbReference type="Rhea" id="RHEA-COMP:10286"/>
        <dbReference type="Rhea" id="RHEA-COMP:10287"/>
        <dbReference type="ChEBI" id="CHEBI:15378"/>
        <dbReference type="ChEBI" id="CHEBI:57856"/>
        <dbReference type="ChEBI" id="CHEBI:59789"/>
        <dbReference type="ChEBI" id="CHEBI:74506"/>
        <dbReference type="ChEBI" id="CHEBI:82748"/>
        <dbReference type="EC" id="2.1.1.199"/>
    </reaction>
</comment>
<feature type="binding site" evidence="6">
    <location>
        <position position="52"/>
    </location>
    <ligand>
        <name>S-adenosyl-L-methionine</name>
        <dbReference type="ChEBI" id="CHEBI:59789"/>
    </ligand>
</feature>
<evidence type="ECO:0000313" key="8">
    <source>
        <dbReference type="Proteomes" id="UP000249739"/>
    </source>
</evidence>
<comment type="function">
    <text evidence="6">Specifically methylates the N4 position of cytidine in position 1402 (C1402) of 16S rRNA.</text>
</comment>